<dbReference type="GO" id="GO:0061512">
    <property type="term" value="P:protein localization to cilium"/>
    <property type="evidence" value="ECO:0007669"/>
    <property type="project" value="TreeGrafter"/>
</dbReference>
<gene>
    <name evidence="4" type="ORF">OXX778_LOCUS1601</name>
</gene>
<dbReference type="PANTHER" id="PTHR16517">
    <property type="entry name" value="TUBBY-RELATED"/>
    <property type="match status" value="1"/>
</dbReference>
<organism evidence="4 5">
    <name type="scientific">Brachionus calyciflorus</name>
    <dbReference type="NCBI Taxonomy" id="104777"/>
    <lineage>
        <taxon>Eukaryota</taxon>
        <taxon>Metazoa</taxon>
        <taxon>Spiralia</taxon>
        <taxon>Gnathifera</taxon>
        <taxon>Rotifera</taxon>
        <taxon>Eurotatoria</taxon>
        <taxon>Monogononta</taxon>
        <taxon>Pseudotrocha</taxon>
        <taxon>Ploima</taxon>
        <taxon>Brachionidae</taxon>
        <taxon>Brachionus</taxon>
    </lineage>
</organism>
<comment type="similarity">
    <text evidence="1">Belongs to the TUB family.</text>
</comment>
<evidence type="ECO:0000256" key="2">
    <source>
        <dbReference type="SAM" id="MobiDB-lite"/>
    </source>
</evidence>
<feature type="compositionally biased region" description="Low complexity" evidence="2">
    <location>
        <begin position="438"/>
        <end position="450"/>
    </location>
</feature>
<feature type="region of interest" description="Disordered" evidence="2">
    <location>
        <begin position="426"/>
        <end position="450"/>
    </location>
</feature>
<dbReference type="Pfam" id="PF01167">
    <property type="entry name" value="Tub"/>
    <property type="match status" value="1"/>
</dbReference>
<dbReference type="Gene3D" id="3.20.90.10">
    <property type="entry name" value="Tubby Protein, Chain A"/>
    <property type="match status" value="1"/>
</dbReference>
<evidence type="ECO:0000259" key="3">
    <source>
        <dbReference type="Pfam" id="PF01167"/>
    </source>
</evidence>
<dbReference type="Proteomes" id="UP000663879">
    <property type="component" value="Unassembled WGS sequence"/>
</dbReference>
<feature type="region of interest" description="Disordered" evidence="2">
    <location>
        <begin position="67"/>
        <end position="88"/>
    </location>
</feature>
<sequence>MSELLNNSVVSGRNLVYTNETNRFGDLDRGYLGTGDAQFMGYHTSSDEEEDRANVTRNESFVIKKTDKKSKGAISKNVDKNNNNNKTKLSMTSFKHDESKFKLKSVTLDHSKDYSSDEEQEEINNHHMDLNVTKENLNSTFMNKSYQTDLNMTTTQSNKILVAPLDDESPLVPVKLNEMNPNDKIDLSIFDLLDKTSKKFILQPATIGLNLKCQIFRQKGIYPEYKFYIENLDGNLLLLMTARKKKKTKTPCYLINYISFDLDDLEKYIETPLAKLKSNLLGTQFKMYDFGIKPLNDIQGETNNNFLKTSQNEFDYSETTSEDVNNSDQNFARREYLSIVYGFNVLGLKGPRHMSVITPGMDDKFNRDEFILKYKSDSLLSSWKKIEENLRYNSPNHKSSNSKIQAIRKSIFQLNIKKNFHDKKEGLKEDSEEKNSEFNSSQASNSTANNFTKNKTEYRNVIKLINKSPQWHRELNSFALNFNGRVTISSVKNYQIIHEVNPDYIVTQFGKVNKDLYTCDYSYPLCALQAFGIALTSLDNKIGCD</sequence>
<evidence type="ECO:0000313" key="4">
    <source>
        <dbReference type="EMBL" id="CAF0715606.1"/>
    </source>
</evidence>
<keyword evidence="5" id="KW-1185">Reference proteome</keyword>
<dbReference type="EMBL" id="CAJNOC010000107">
    <property type="protein sequence ID" value="CAF0715606.1"/>
    <property type="molecule type" value="Genomic_DNA"/>
</dbReference>
<feature type="compositionally biased region" description="Basic and acidic residues" evidence="2">
    <location>
        <begin position="426"/>
        <end position="436"/>
    </location>
</feature>
<dbReference type="InterPro" id="IPR000007">
    <property type="entry name" value="Tubby_C"/>
</dbReference>
<proteinExistence type="inferred from homology"/>
<reference evidence="4" key="1">
    <citation type="submission" date="2021-02" db="EMBL/GenBank/DDBJ databases">
        <authorList>
            <person name="Nowell W R."/>
        </authorList>
    </citation>
    <scope>NUCLEOTIDE SEQUENCE</scope>
    <source>
        <strain evidence="4">Ploen Becks lab</strain>
    </source>
</reference>
<dbReference type="AlphaFoldDB" id="A0A813MAF0"/>
<protein>
    <recommendedName>
        <fullName evidence="3">Tubby C-terminal domain-containing protein</fullName>
    </recommendedName>
</protein>
<feature type="domain" description="Tubby C-terminal" evidence="3">
    <location>
        <begin position="202"/>
        <end position="540"/>
    </location>
</feature>
<dbReference type="GO" id="GO:0005929">
    <property type="term" value="C:cilium"/>
    <property type="evidence" value="ECO:0007669"/>
    <property type="project" value="TreeGrafter"/>
</dbReference>
<comment type="caution">
    <text evidence="4">The sequence shown here is derived from an EMBL/GenBank/DDBJ whole genome shotgun (WGS) entry which is preliminary data.</text>
</comment>
<dbReference type="OrthoDB" id="8775810at2759"/>
<dbReference type="PANTHER" id="PTHR16517:SF7">
    <property type="entry name" value="PROTEIN KING TUBBY"/>
    <property type="match status" value="1"/>
</dbReference>
<dbReference type="InterPro" id="IPR025659">
    <property type="entry name" value="Tubby-like_C"/>
</dbReference>
<dbReference type="SUPFAM" id="SSF54518">
    <property type="entry name" value="Tubby C-terminal domain-like"/>
    <property type="match status" value="1"/>
</dbReference>
<dbReference type="PRINTS" id="PR01573">
    <property type="entry name" value="SUPERTUBBY"/>
</dbReference>
<accession>A0A813MAF0</accession>
<evidence type="ECO:0000256" key="1">
    <source>
        <dbReference type="ARBA" id="ARBA00007129"/>
    </source>
</evidence>
<evidence type="ECO:0000313" key="5">
    <source>
        <dbReference type="Proteomes" id="UP000663879"/>
    </source>
</evidence>
<name>A0A813MAF0_9BILA</name>